<keyword evidence="3" id="KW-1133">Transmembrane helix</keyword>
<evidence type="ECO:0000256" key="3">
    <source>
        <dbReference type="SAM" id="Phobius"/>
    </source>
</evidence>
<keyword evidence="3" id="KW-0812">Transmembrane</keyword>
<dbReference type="GO" id="GO:0008270">
    <property type="term" value="F:zinc ion binding"/>
    <property type="evidence" value="ECO:0007669"/>
    <property type="project" value="UniProtKB-KW"/>
</dbReference>
<dbReference type="PANTHER" id="PTHR37466">
    <property type="entry name" value="SLR1628 PROTEIN"/>
    <property type="match status" value="1"/>
</dbReference>
<keyword evidence="3" id="KW-0472">Membrane</keyword>
<protein>
    <recommendedName>
        <fullName evidence="4">RING-type domain-containing protein</fullName>
    </recommendedName>
</protein>
<dbReference type="AlphaFoldDB" id="A0A4U0XVT7"/>
<dbReference type="CDD" id="cd16454">
    <property type="entry name" value="RING-H2_PA-TM-RING"/>
    <property type="match status" value="1"/>
</dbReference>
<dbReference type="InterPro" id="IPR002347">
    <property type="entry name" value="SDR_fam"/>
</dbReference>
<keyword evidence="1" id="KW-0862">Zinc</keyword>
<reference evidence="5 6" key="1">
    <citation type="submission" date="2017-03" db="EMBL/GenBank/DDBJ databases">
        <title>Genomes of endolithic fungi from Antarctica.</title>
        <authorList>
            <person name="Coleine C."/>
            <person name="Masonjones S."/>
            <person name="Stajich J.E."/>
        </authorList>
    </citation>
    <scope>NUCLEOTIDE SEQUENCE [LARGE SCALE GENOMIC DNA]</scope>
    <source>
        <strain evidence="5 6">CCFEE 5187</strain>
    </source>
</reference>
<dbReference type="Gene3D" id="1.10.1660.80">
    <property type="match status" value="1"/>
</dbReference>
<dbReference type="STRING" id="331657.A0A4U0XVT7"/>
<accession>A0A4U0XVT7</accession>
<dbReference type="InterPro" id="IPR036291">
    <property type="entry name" value="NAD(P)-bd_dom_sf"/>
</dbReference>
<name>A0A4U0XVT7_9PEZI</name>
<evidence type="ECO:0000313" key="6">
    <source>
        <dbReference type="Proteomes" id="UP000308768"/>
    </source>
</evidence>
<dbReference type="SMART" id="SM00184">
    <property type="entry name" value="RING"/>
    <property type="match status" value="1"/>
</dbReference>
<gene>
    <name evidence="5" type="ORF">B0A49_00157</name>
</gene>
<dbReference type="Gene3D" id="3.30.40.10">
    <property type="entry name" value="Zinc/RING finger domain, C3HC4 (zinc finger)"/>
    <property type="match status" value="1"/>
</dbReference>
<keyword evidence="6" id="KW-1185">Reference proteome</keyword>
<proteinExistence type="predicted"/>
<feature type="domain" description="RING-type" evidence="4">
    <location>
        <begin position="528"/>
        <end position="571"/>
    </location>
</feature>
<dbReference type="PROSITE" id="PS50089">
    <property type="entry name" value="ZF_RING_2"/>
    <property type="match status" value="1"/>
</dbReference>
<dbReference type="Pfam" id="PF13639">
    <property type="entry name" value="zf-RING_2"/>
    <property type="match status" value="1"/>
</dbReference>
<dbReference type="PANTHER" id="PTHR37466:SF1">
    <property type="entry name" value="SLR1628 PROTEIN"/>
    <property type="match status" value="1"/>
</dbReference>
<feature type="compositionally biased region" description="Polar residues" evidence="2">
    <location>
        <begin position="501"/>
        <end position="521"/>
    </location>
</feature>
<evidence type="ECO:0000256" key="2">
    <source>
        <dbReference type="SAM" id="MobiDB-lite"/>
    </source>
</evidence>
<comment type="caution">
    <text evidence="5">The sequence shown here is derived from an EMBL/GenBank/DDBJ whole genome shotgun (WGS) entry which is preliminary data.</text>
</comment>
<dbReference type="SUPFAM" id="SSF57850">
    <property type="entry name" value="RING/U-box"/>
    <property type="match status" value="1"/>
</dbReference>
<dbReference type="InterPro" id="IPR018714">
    <property type="entry name" value="DUF2237"/>
</dbReference>
<dbReference type="OrthoDB" id="21204at2759"/>
<evidence type="ECO:0000256" key="1">
    <source>
        <dbReference type="PROSITE-ProRule" id="PRU00175"/>
    </source>
</evidence>
<feature type="region of interest" description="Disordered" evidence="2">
    <location>
        <begin position="492"/>
        <end position="521"/>
    </location>
</feature>
<dbReference type="Pfam" id="PF09996">
    <property type="entry name" value="DUF2237"/>
    <property type="match status" value="1"/>
</dbReference>
<sequence>MATVLVSGANKGKDSQALRALAASSKVLYYVPKAFGSSIILVKVESTSETDATEAVKSISTFGIDHLDLVLANAGIFKLAAFVPVTDLEIPDPMEHANVNAAGVVRLFQAVLPLLEKSAQPKFVIISSLAIINYLMHHIHFENENLITFSIHPGGVQTDEGDKAAQSLGLPGAEISVDDSIDGMISIIDTATREETSSTFQCYDGRPMPCAIIDGSIRTLSSNTATAGQDVTGLLYVPDLDTSDICFNASQPYVPKNVTRQRNLPNTDYDLVALAPWISPVCTLSYLAAARLDPIRGFIFYLPDNGTGILPTANSPVWGLGDGGQWKSTNRYPVYAIPGAQGTELMDQLAIYSGNMTDVPNGHTLTEMGFDSRDYVRLFMDIDTGSRAMLPSLWVFLLVVLGILLAIIGSTSLLMHWIQRKRRRLLQRRIADGEVDLEALGIKRLTVPQQLLDRMPKYVYPTAPLQAQQHPSQDQVRPENLNIPSIIAEGENEKIPETARSPGQGSDPATSSSTGTSYFDQPRSQPTCAICLDDFDPGVSRVRELPCRHIFHPECVDTFLRDNSSLCPLCKKSALPKGYCPATVTNAMVRRERMLRRLRERVTIDDETHAEPNAVSDLAFPAARSRTFSPGRIAIFHHPRMAGGRRISSAPTPVSSPPIEMHTANSATFAMDTTPPLPLLHATDAPPVAQRPEVTTEFLEFSASRGNDLRTIGLTGGCKWCLCASRWKEAFDARKGDNDKIVPKVFLNATNEKALDKINMDDLKKFAADKEA</sequence>
<keyword evidence="1" id="KW-0479">Metal-binding</keyword>
<feature type="transmembrane region" description="Helical" evidence="3">
    <location>
        <begin position="393"/>
        <end position="418"/>
    </location>
</feature>
<organism evidence="5 6">
    <name type="scientific">Cryomyces minteri</name>
    <dbReference type="NCBI Taxonomy" id="331657"/>
    <lineage>
        <taxon>Eukaryota</taxon>
        <taxon>Fungi</taxon>
        <taxon>Dikarya</taxon>
        <taxon>Ascomycota</taxon>
        <taxon>Pezizomycotina</taxon>
        <taxon>Dothideomycetes</taxon>
        <taxon>Dothideomycetes incertae sedis</taxon>
        <taxon>Cryomyces</taxon>
    </lineage>
</organism>
<keyword evidence="1" id="KW-0863">Zinc-finger</keyword>
<dbReference type="InterPro" id="IPR013083">
    <property type="entry name" value="Znf_RING/FYVE/PHD"/>
</dbReference>
<evidence type="ECO:0000259" key="4">
    <source>
        <dbReference type="PROSITE" id="PS50089"/>
    </source>
</evidence>
<dbReference type="SUPFAM" id="SSF51735">
    <property type="entry name" value="NAD(P)-binding Rossmann-fold domains"/>
    <property type="match status" value="1"/>
</dbReference>
<evidence type="ECO:0000313" key="5">
    <source>
        <dbReference type="EMBL" id="TKA81924.1"/>
    </source>
</evidence>
<dbReference type="EMBL" id="NAJN01000011">
    <property type="protein sequence ID" value="TKA81924.1"/>
    <property type="molecule type" value="Genomic_DNA"/>
</dbReference>
<dbReference type="Gene3D" id="3.40.50.720">
    <property type="entry name" value="NAD(P)-binding Rossmann-like Domain"/>
    <property type="match status" value="1"/>
</dbReference>
<dbReference type="InterPro" id="IPR001841">
    <property type="entry name" value="Znf_RING"/>
</dbReference>
<dbReference type="Proteomes" id="UP000308768">
    <property type="component" value="Unassembled WGS sequence"/>
</dbReference>
<dbReference type="Pfam" id="PF00106">
    <property type="entry name" value="adh_short"/>
    <property type="match status" value="1"/>
</dbReference>